<dbReference type="Proteomes" id="UP000606003">
    <property type="component" value="Unassembled WGS sequence"/>
</dbReference>
<accession>A0ABR8K1V2</accession>
<dbReference type="Gene3D" id="3.10.180.10">
    <property type="entry name" value="2,3-Dihydroxybiphenyl 1,2-Dioxygenase, domain 1"/>
    <property type="match status" value="1"/>
</dbReference>
<organism evidence="1 2">
    <name type="scientific">Hymenobacter armeniacus</name>
    <dbReference type="NCBI Taxonomy" id="2771358"/>
    <lineage>
        <taxon>Bacteria</taxon>
        <taxon>Pseudomonadati</taxon>
        <taxon>Bacteroidota</taxon>
        <taxon>Cytophagia</taxon>
        <taxon>Cytophagales</taxon>
        <taxon>Hymenobacteraceae</taxon>
        <taxon>Hymenobacter</taxon>
    </lineage>
</organism>
<proteinExistence type="predicted"/>
<dbReference type="SUPFAM" id="SSF54593">
    <property type="entry name" value="Glyoxalase/Bleomycin resistance protein/Dihydroxybiphenyl dioxygenase"/>
    <property type="match status" value="1"/>
</dbReference>
<keyword evidence="2" id="KW-1185">Reference proteome</keyword>
<reference evidence="1 2" key="1">
    <citation type="submission" date="2020-09" db="EMBL/GenBank/DDBJ databases">
        <authorList>
            <person name="Kim M.K."/>
        </authorList>
    </citation>
    <scope>NUCLEOTIDE SEQUENCE [LARGE SCALE GENOMIC DNA]</scope>
    <source>
        <strain evidence="1 2">BT189</strain>
    </source>
</reference>
<evidence type="ECO:0000313" key="1">
    <source>
        <dbReference type="EMBL" id="MBD2724619.1"/>
    </source>
</evidence>
<comment type="caution">
    <text evidence="1">The sequence shown here is derived from an EMBL/GenBank/DDBJ whole genome shotgun (WGS) entry which is preliminary data.</text>
</comment>
<dbReference type="RefSeq" id="WP_190928625.1">
    <property type="nucleotide sequence ID" value="NZ_JACXAC010000008.1"/>
</dbReference>
<evidence type="ECO:0000313" key="2">
    <source>
        <dbReference type="Proteomes" id="UP000606003"/>
    </source>
</evidence>
<gene>
    <name evidence="1" type="ORF">IC234_21000</name>
</gene>
<dbReference type="EMBL" id="JACXAC010000008">
    <property type="protein sequence ID" value="MBD2724619.1"/>
    <property type="molecule type" value="Genomic_DNA"/>
</dbReference>
<dbReference type="InterPro" id="IPR029068">
    <property type="entry name" value="Glyas_Bleomycin-R_OHBP_Dase"/>
</dbReference>
<protein>
    <submittedName>
        <fullName evidence="1">Glyoxalase</fullName>
    </submittedName>
</protein>
<sequence length="121" mass="13731">MKPVIKSMRPFIGARSFDVSRSFYAALGFREQVLSPTLSVFSAGSFAFYLQNAYVAEWVDNTMVFLEVEDVDQYWAQLVALDLPAAYPGVRLLPVKTFDWGKECFVHDPSGVLWHIGEFAR</sequence>
<name>A0ABR8K1V2_9BACT</name>